<dbReference type="GO" id="GO:0071949">
    <property type="term" value="F:FAD binding"/>
    <property type="evidence" value="ECO:0007669"/>
    <property type="project" value="InterPro"/>
</dbReference>
<evidence type="ECO:0000256" key="10">
    <source>
        <dbReference type="ARBA" id="ARBA00035262"/>
    </source>
</evidence>
<evidence type="ECO:0000256" key="9">
    <source>
        <dbReference type="ARBA" id="ARBA00035128"/>
    </source>
</evidence>
<evidence type="ECO:0000313" key="13">
    <source>
        <dbReference type="EMBL" id="CUR33601.1"/>
    </source>
</evidence>
<dbReference type="PRINTS" id="PR00420">
    <property type="entry name" value="RNGMNOXGNASE"/>
</dbReference>
<dbReference type="STRING" id="671072.PL9214520140"/>
<evidence type="ECO:0000256" key="8">
    <source>
        <dbReference type="ARBA" id="ARBA00035121"/>
    </source>
</evidence>
<keyword evidence="4" id="KW-0659">Purine metabolism</keyword>
<evidence type="ECO:0000259" key="12">
    <source>
        <dbReference type="Pfam" id="PF01494"/>
    </source>
</evidence>
<dbReference type="EMBL" id="CZDF01000158">
    <property type="protein sequence ID" value="CUR33601.1"/>
    <property type="molecule type" value="Genomic_DNA"/>
</dbReference>
<protein>
    <recommendedName>
        <fullName evidence="10">FAD-dependent urate hydroxylase</fullName>
        <ecNumber evidence="9">1.14.13.113</ecNumber>
    </recommendedName>
</protein>
<dbReference type="PANTHER" id="PTHR13789:SF318">
    <property type="entry name" value="GERANYLGERANYL DIPHOSPHATE REDUCTASE"/>
    <property type="match status" value="1"/>
</dbReference>
<evidence type="ECO:0000256" key="7">
    <source>
        <dbReference type="ARBA" id="ARBA00023033"/>
    </source>
</evidence>
<evidence type="ECO:0000313" key="14">
    <source>
        <dbReference type="Proteomes" id="UP000184315"/>
    </source>
</evidence>
<dbReference type="RefSeq" id="WP_072720224.1">
    <property type="nucleotide sequence ID" value="NZ_LN889803.1"/>
</dbReference>
<accession>A0A1J1LPW5</accession>
<dbReference type="PANTHER" id="PTHR13789">
    <property type="entry name" value="MONOOXYGENASE"/>
    <property type="match status" value="1"/>
</dbReference>
<comment type="pathway">
    <text evidence="2">Purine metabolism; urate degradation.</text>
</comment>
<dbReference type="GO" id="GO:0006144">
    <property type="term" value="P:purine nucleobase metabolic process"/>
    <property type="evidence" value="ECO:0007669"/>
    <property type="project" value="UniProtKB-KW"/>
</dbReference>
<dbReference type="InterPro" id="IPR047712">
    <property type="entry name" value="HpxO"/>
</dbReference>
<evidence type="ECO:0000256" key="5">
    <source>
        <dbReference type="ARBA" id="ARBA00022827"/>
    </source>
</evidence>
<organism evidence="13 14">
    <name type="scientific">Planktothrix tepida PCC 9214</name>
    <dbReference type="NCBI Taxonomy" id="671072"/>
    <lineage>
        <taxon>Bacteria</taxon>
        <taxon>Bacillati</taxon>
        <taxon>Cyanobacteriota</taxon>
        <taxon>Cyanophyceae</taxon>
        <taxon>Oscillatoriophycideae</taxon>
        <taxon>Oscillatoriales</taxon>
        <taxon>Microcoleaceae</taxon>
        <taxon>Planktothrix</taxon>
    </lineage>
</organism>
<reference evidence="14" key="1">
    <citation type="submission" date="2015-10" db="EMBL/GenBank/DDBJ databases">
        <authorList>
            <person name="Regsiter A."/>
            <person name="william w."/>
        </authorList>
    </citation>
    <scope>NUCLEOTIDE SEQUENCE [LARGE SCALE GENOMIC DNA]</scope>
</reference>
<dbReference type="InterPro" id="IPR050493">
    <property type="entry name" value="FAD-dep_Monooxygenase_BioMet"/>
</dbReference>
<evidence type="ECO:0000256" key="2">
    <source>
        <dbReference type="ARBA" id="ARBA00004705"/>
    </source>
</evidence>
<dbReference type="AlphaFoldDB" id="A0A1J1LPW5"/>
<comment type="catalytic activity">
    <reaction evidence="11">
        <text>urate + NADH + O2 + H(+) = 5-hydroxyisourate + NAD(+) + H2O</text>
        <dbReference type="Rhea" id="RHEA:27329"/>
        <dbReference type="ChEBI" id="CHEBI:15377"/>
        <dbReference type="ChEBI" id="CHEBI:15378"/>
        <dbReference type="ChEBI" id="CHEBI:15379"/>
        <dbReference type="ChEBI" id="CHEBI:17775"/>
        <dbReference type="ChEBI" id="CHEBI:18072"/>
        <dbReference type="ChEBI" id="CHEBI:57540"/>
        <dbReference type="ChEBI" id="CHEBI:57945"/>
        <dbReference type="EC" id="1.14.13.113"/>
    </reaction>
</comment>
<dbReference type="Pfam" id="PF01494">
    <property type="entry name" value="FAD_binding_3"/>
    <property type="match status" value="1"/>
</dbReference>
<evidence type="ECO:0000256" key="3">
    <source>
        <dbReference type="ARBA" id="ARBA00022630"/>
    </source>
</evidence>
<dbReference type="SUPFAM" id="SSF51905">
    <property type="entry name" value="FAD/NAD(P)-binding domain"/>
    <property type="match status" value="1"/>
</dbReference>
<gene>
    <name evidence="13" type="primary">hpxO</name>
    <name evidence="13" type="ORF">PL9214520140</name>
</gene>
<dbReference type="InterPro" id="IPR036188">
    <property type="entry name" value="FAD/NAD-bd_sf"/>
</dbReference>
<comment type="similarity">
    <text evidence="8">Belongs to the FAD-dependent urate hydroxylase family.</text>
</comment>
<sequence length="389" mass="43981">MNHLKVIIIGAGIGGLTAGLTLRRAGYAIEIYEKTNEIRPAGAGISIWSNGVKVLNSLGLGDEVAKIGGLMDVMEYRSHRNELLNRISLHPVIETVGQRPYPVSRTELQSLLLKAFNNETETVKLNAQCIGIEQDEHRVTAYFADGYQTSGDVLIAADGIHSKLRDYVVGHPVELRYADYVNWNGLIKIQEDLGDKNTWVIYVGEGKRASMMPIGNNRFYYFFGCPMAKGTWVEPEYRQQELKQIFMGWPFPVQRLIERLNPYESNRLEIHDLDPLETWVRGRVALLGDAAHATTPTLGQGGCQAMEDAEILSRFLLTINLGVEYALKRYETERKERTSTLVLKARKRADMIYGKDPELTQKWYEQLKQETERDVTDALCKTILGGPFK</sequence>
<dbReference type="GO" id="GO:0102099">
    <property type="term" value="F:FAD-dependent urate hydroxylase activity"/>
    <property type="evidence" value="ECO:0007669"/>
    <property type="project" value="UniProtKB-EC"/>
</dbReference>
<comment type="cofactor">
    <cofactor evidence="1">
        <name>FAD</name>
        <dbReference type="ChEBI" id="CHEBI:57692"/>
    </cofactor>
</comment>
<keyword evidence="6 13" id="KW-0560">Oxidoreductase</keyword>
<feature type="domain" description="FAD-binding" evidence="12">
    <location>
        <begin position="4"/>
        <end position="342"/>
    </location>
</feature>
<keyword evidence="7" id="KW-0503">Monooxygenase</keyword>
<dbReference type="Proteomes" id="UP000184315">
    <property type="component" value="Unassembled WGS sequence"/>
</dbReference>
<keyword evidence="5" id="KW-0274">FAD</keyword>
<name>A0A1J1LPW5_9CYAN</name>
<keyword evidence="14" id="KW-1185">Reference proteome</keyword>
<evidence type="ECO:0000256" key="6">
    <source>
        <dbReference type="ARBA" id="ARBA00023002"/>
    </source>
</evidence>
<keyword evidence="3" id="KW-0285">Flavoprotein</keyword>
<proteinExistence type="inferred from homology"/>
<dbReference type="EC" id="1.14.13.113" evidence="9"/>
<dbReference type="GO" id="GO:0019628">
    <property type="term" value="P:urate catabolic process"/>
    <property type="evidence" value="ECO:0007669"/>
    <property type="project" value="InterPro"/>
</dbReference>
<dbReference type="GO" id="GO:0004846">
    <property type="term" value="F:urate oxidase activity"/>
    <property type="evidence" value="ECO:0007669"/>
    <property type="project" value="InterPro"/>
</dbReference>
<evidence type="ECO:0000256" key="11">
    <source>
        <dbReference type="ARBA" id="ARBA00047521"/>
    </source>
</evidence>
<dbReference type="Gene3D" id="3.50.50.60">
    <property type="entry name" value="FAD/NAD(P)-binding domain"/>
    <property type="match status" value="1"/>
</dbReference>
<evidence type="ECO:0000256" key="4">
    <source>
        <dbReference type="ARBA" id="ARBA00022631"/>
    </source>
</evidence>
<dbReference type="InterPro" id="IPR002938">
    <property type="entry name" value="FAD-bd"/>
</dbReference>
<evidence type="ECO:0000256" key="1">
    <source>
        <dbReference type="ARBA" id="ARBA00001974"/>
    </source>
</evidence>
<dbReference type="NCBIfam" id="NF033623">
    <property type="entry name" value="urate_HpxO"/>
    <property type="match status" value="1"/>
</dbReference>
<dbReference type="OrthoDB" id="9766816at2"/>